<dbReference type="Gene3D" id="3.40.190.80">
    <property type="match status" value="1"/>
</dbReference>
<evidence type="ECO:0000256" key="1">
    <source>
        <dbReference type="ARBA" id="ARBA00001033"/>
    </source>
</evidence>
<dbReference type="EMBL" id="CACVAQ010000008">
    <property type="protein sequence ID" value="CAA6798572.1"/>
    <property type="molecule type" value="Genomic_DNA"/>
</dbReference>
<dbReference type="PROSITE" id="PS00630">
    <property type="entry name" value="IMP_2"/>
    <property type="match status" value="1"/>
</dbReference>
<name>A0A6S6RZY6_9BACT</name>
<dbReference type="GO" id="GO:0046872">
    <property type="term" value="F:metal ion binding"/>
    <property type="evidence" value="ECO:0007669"/>
    <property type="project" value="UniProtKB-KW"/>
</dbReference>
<comment type="cofactor">
    <cofactor evidence="2 7 8">
        <name>Mg(2+)</name>
        <dbReference type="ChEBI" id="CHEBI:18420"/>
    </cofactor>
</comment>
<dbReference type="PANTHER" id="PTHR20854">
    <property type="entry name" value="INOSITOL MONOPHOSPHATASE"/>
    <property type="match status" value="1"/>
</dbReference>
<protein>
    <recommendedName>
        <fullName evidence="8">Inositol-1-monophosphatase</fullName>
        <ecNumber evidence="8">3.1.3.25</ecNumber>
    </recommendedName>
</protein>
<evidence type="ECO:0000313" key="9">
    <source>
        <dbReference type="EMBL" id="CAA6798572.1"/>
    </source>
</evidence>
<dbReference type="Gene3D" id="3.30.540.10">
    <property type="entry name" value="Fructose-1,6-Bisphosphatase, subunit A, domain 1"/>
    <property type="match status" value="1"/>
</dbReference>
<gene>
    <name evidence="9" type="ORF">HELGO_WM10057</name>
</gene>
<organism evidence="9">
    <name type="scientific">uncultured Aureispira sp</name>
    <dbReference type="NCBI Taxonomy" id="1331704"/>
    <lineage>
        <taxon>Bacteria</taxon>
        <taxon>Pseudomonadati</taxon>
        <taxon>Bacteroidota</taxon>
        <taxon>Saprospiria</taxon>
        <taxon>Saprospirales</taxon>
        <taxon>Saprospiraceae</taxon>
        <taxon>Aureispira</taxon>
        <taxon>environmental samples</taxon>
    </lineage>
</organism>
<dbReference type="InterPro" id="IPR022337">
    <property type="entry name" value="Inositol_monophosphatase_SuhB"/>
</dbReference>
<evidence type="ECO:0000256" key="7">
    <source>
        <dbReference type="PIRSR" id="PIRSR600760-2"/>
    </source>
</evidence>
<dbReference type="InterPro" id="IPR020583">
    <property type="entry name" value="Inositol_monoP_metal-BS"/>
</dbReference>
<dbReference type="SUPFAM" id="SSF56655">
    <property type="entry name" value="Carbohydrate phosphatase"/>
    <property type="match status" value="1"/>
</dbReference>
<dbReference type="InterPro" id="IPR020550">
    <property type="entry name" value="Inositol_monophosphatase_CS"/>
</dbReference>
<dbReference type="GO" id="GO:0006020">
    <property type="term" value="P:inositol metabolic process"/>
    <property type="evidence" value="ECO:0007669"/>
    <property type="project" value="TreeGrafter"/>
</dbReference>
<feature type="binding site" evidence="7">
    <location>
        <position position="69"/>
    </location>
    <ligand>
        <name>Mg(2+)</name>
        <dbReference type="ChEBI" id="CHEBI:18420"/>
        <label>1</label>
        <note>catalytic</note>
    </ligand>
</feature>
<feature type="binding site" evidence="7">
    <location>
        <position position="88"/>
    </location>
    <ligand>
        <name>Mg(2+)</name>
        <dbReference type="ChEBI" id="CHEBI:18420"/>
        <label>1</label>
        <note>catalytic</note>
    </ligand>
</feature>
<dbReference type="AlphaFoldDB" id="A0A6S6RZY6"/>
<dbReference type="GO" id="GO:0008934">
    <property type="term" value="F:inositol monophosphate 1-phosphatase activity"/>
    <property type="evidence" value="ECO:0007669"/>
    <property type="project" value="InterPro"/>
</dbReference>
<dbReference type="InterPro" id="IPR033942">
    <property type="entry name" value="IMPase"/>
</dbReference>
<evidence type="ECO:0000256" key="3">
    <source>
        <dbReference type="ARBA" id="ARBA00009759"/>
    </source>
</evidence>
<dbReference type="PROSITE" id="PS00629">
    <property type="entry name" value="IMP_1"/>
    <property type="match status" value="1"/>
</dbReference>
<dbReference type="PRINTS" id="PR00377">
    <property type="entry name" value="IMPHPHTASES"/>
</dbReference>
<feature type="binding site" evidence="7">
    <location>
        <position position="85"/>
    </location>
    <ligand>
        <name>Mg(2+)</name>
        <dbReference type="ChEBI" id="CHEBI:18420"/>
        <label>1</label>
        <note>catalytic</note>
    </ligand>
</feature>
<dbReference type="GO" id="GO:0007165">
    <property type="term" value="P:signal transduction"/>
    <property type="evidence" value="ECO:0007669"/>
    <property type="project" value="TreeGrafter"/>
</dbReference>
<evidence type="ECO:0000256" key="5">
    <source>
        <dbReference type="ARBA" id="ARBA00022801"/>
    </source>
</evidence>
<dbReference type="Pfam" id="PF00459">
    <property type="entry name" value="Inositol_P"/>
    <property type="match status" value="1"/>
</dbReference>
<dbReference type="GO" id="GO:0046854">
    <property type="term" value="P:phosphatidylinositol phosphate biosynthetic process"/>
    <property type="evidence" value="ECO:0007669"/>
    <property type="project" value="InterPro"/>
</dbReference>
<proteinExistence type="inferred from homology"/>
<evidence type="ECO:0000256" key="8">
    <source>
        <dbReference type="RuleBase" id="RU364068"/>
    </source>
</evidence>
<dbReference type="InterPro" id="IPR000760">
    <property type="entry name" value="Inositol_monophosphatase-like"/>
</dbReference>
<comment type="catalytic activity">
    <reaction evidence="1 8">
        <text>a myo-inositol phosphate + H2O = myo-inositol + phosphate</text>
        <dbReference type="Rhea" id="RHEA:24056"/>
        <dbReference type="ChEBI" id="CHEBI:15377"/>
        <dbReference type="ChEBI" id="CHEBI:17268"/>
        <dbReference type="ChEBI" id="CHEBI:43474"/>
        <dbReference type="ChEBI" id="CHEBI:84139"/>
        <dbReference type="EC" id="3.1.3.25"/>
    </reaction>
</comment>
<dbReference type="EC" id="3.1.3.25" evidence="8"/>
<accession>A0A6S6RZY6</accession>
<dbReference type="PRINTS" id="PR01959">
    <property type="entry name" value="SBIMPHPHTASE"/>
</dbReference>
<evidence type="ECO:0000256" key="2">
    <source>
        <dbReference type="ARBA" id="ARBA00001946"/>
    </source>
</evidence>
<dbReference type="PANTHER" id="PTHR20854:SF4">
    <property type="entry name" value="INOSITOL-1-MONOPHOSPHATASE-RELATED"/>
    <property type="match status" value="1"/>
</dbReference>
<evidence type="ECO:0000256" key="4">
    <source>
        <dbReference type="ARBA" id="ARBA00022723"/>
    </source>
</evidence>
<dbReference type="CDD" id="cd01639">
    <property type="entry name" value="IMPase"/>
    <property type="match status" value="1"/>
</dbReference>
<keyword evidence="4 7" id="KW-0479">Metal-binding</keyword>
<keyword evidence="5 8" id="KW-0378">Hydrolase</keyword>
<reference evidence="9" key="1">
    <citation type="submission" date="2020-01" db="EMBL/GenBank/DDBJ databases">
        <authorList>
            <person name="Meier V. D."/>
            <person name="Meier V D."/>
        </authorList>
    </citation>
    <scope>NUCLEOTIDE SEQUENCE</scope>
    <source>
        <strain evidence="9">HLG_WM_MAG_10</strain>
    </source>
</reference>
<dbReference type="FunFam" id="3.30.540.10:FF:000003">
    <property type="entry name" value="Inositol-1-monophosphatase"/>
    <property type="match status" value="1"/>
</dbReference>
<keyword evidence="6 7" id="KW-0460">Magnesium</keyword>
<feature type="binding site" evidence="7">
    <location>
        <position position="214"/>
    </location>
    <ligand>
        <name>Mg(2+)</name>
        <dbReference type="ChEBI" id="CHEBI:18420"/>
        <label>1</label>
        <note>catalytic</note>
    </ligand>
</feature>
<comment type="similarity">
    <text evidence="3 8">Belongs to the inositol monophosphatase superfamily.</text>
</comment>
<sequence>MNLEKICQQTCQLSLEVGQFLKAELGKVKAQEIEHKQLNHLVSYVDKTAEQKLIEGLRRFLPDAAFLAEEATVAHEKKDWQWIIDPLDGTTNFLHQLPFFSISIALQHKEETVLGVVHEVNNQETFYSWKGAGAAFLNQKKIKVSSTNKLEDALLATGFPYYDFEQMDAYLAMIKPLMLGTRGLRRFGSAALDLAYVACGRFDGYFEYSLSPWDVAGGAFLVQQAGGLVGDFSGKNDFIHGREIVAGNPIIYQHLVKATLKNFK</sequence>
<evidence type="ECO:0000256" key="6">
    <source>
        <dbReference type="ARBA" id="ARBA00022842"/>
    </source>
</evidence>
<feature type="binding site" evidence="7">
    <location>
        <position position="87"/>
    </location>
    <ligand>
        <name>Mg(2+)</name>
        <dbReference type="ChEBI" id="CHEBI:18420"/>
        <label>1</label>
        <note>catalytic</note>
    </ligand>
</feature>